<dbReference type="Pfam" id="PF03601">
    <property type="entry name" value="Cons_hypoth698"/>
    <property type="match status" value="1"/>
</dbReference>
<dbReference type="AlphaFoldDB" id="A0A4V6NMS9"/>
<evidence type="ECO:0000256" key="3">
    <source>
        <dbReference type="ARBA" id="ARBA00022475"/>
    </source>
</evidence>
<reference evidence="8 9" key="1">
    <citation type="submission" date="2019-03" db="EMBL/GenBank/DDBJ databases">
        <title>Genomic Encyclopedia of Type Strains, Phase IV (KMG-IV): sequencing the most valuable type-strain genomes for metagenomic binning, comparative biology and taxonomic classification.</title>
        <authorList>
            <person name="Goeker M."/>
        </authorList>
    </citation>
    <scope>NUCLEOTIDE SEQUENCE [LARGE SCALE GENOMIC DNA]</scope>
    <source>
        <strain evidence="8 9">DSM 22958</strain>
    </source>
</reference>
<keyword evidence="6 7" id="KW-0472">Membrane</keyword>
<feature type="transmembrane region" description="Helical" evidence="7">
    <location>
        <begin position="52"/>
        <end position="70"/>
    </location>
</feature>
<dbReference type="PANTHER" id="PTHR30106:SF2">
    <property type="entry name" value="UPF0324 INNER MEMBRANE PROTEIN YEIH"/>
    <property type="match status" value="1"/>
</dbReference>
<feature type="transmembrane region" description="Helical" evidence="7">
    <location>
        <begin position="235"/>
        <end position="256"/>
    </location>
</feature>
<feature type="transmembrane region" description="Helical" evidence="7">
    <location>
        <begin position="140"/>
        <end position="162"/>
    </location>
</feature>
<keyword evidence="3" id="KW-1003">Cell membrane</keyword>
<comment type="subcellular location">
    <subcellularLocation>
        <location evidence="1">Cell membrane</location>
        <topology evidence="1">Multi-pass membrane protein</topology>
    </subcellularLocation>
</comment>
<name>A0A4V6NMS9_9HYPH</name>
<accession>A0A4V6NMS9</accession>
<comment type="similarity">
    <text evidence="2">Belongs to the UPF0324 family.</text>
</comment>
<evidence type="ECO:0000313" key="9">
    <source>
        <dbReference type="Proteomes" id="UP000294881"/>
    </source>
</evidence>
<proteinExistence type="inferred from homology"/>
<comment type="caution">
    <text evidence="8">The sequence shown here is derived from an EMBL/GenBank/DDBJ whole genome shotgun (WGS) entry which is preliminary data.</text>
</comment>
<evidence type="ECO:0000256" key="6">
    <source>
        <dbReference type="ARBA" id="ARBA00023136"/>
    </source>
</evidence>
<evidence type="ECO:0000256" key="7">
    <source>
        <dbReference type="SAM" id="Phobius"/>
    </source>
</evidence>
<sequence length="286" mass="29232">MTAVTSRQFCGFARLAFARGRALAPGVALCVLVGSIALALEAGERTLFGKAWLEPMVLAILTGAAVRSFWSPGPEWEPGVAWSARFLLELGVALLGVSVSTATLLSAGPGMIAGVAAVVALAIVISFGICRLLRLPTRMALLIACGNSICGNSAIAAVAPVIDADSNDVAASIAFTAVLGVLVVLGLPLLGLWLGMGAVGYGALTGLTVYAVPQVLAAAAPFGTTAMHMGALVKLVRVLMLGPVCLLLSLLAPRLAPQPATRERGAGRRQPGALHALPWFIAAFMM</sequence>
<dbReference type="PANTHER" id="PTHR30106">
    <property type="entry name" value="INNER MEMBRANE PROTEIN YEIH-RELATED"/>
    <property type="match status" value="1"/>
</dbReference>
<feature type="transmembrane region" description="Helical" evidence="7">
    <location>
        <begin position="82"/>
        <end position="105"/>
    </location>
</feature>
<feature type="transmembrane region" description="Helical" evidence="7">
    <location>
        <begin position="201"/>
        <end position="223"/>
    </location>
</feature>
<feature type="transmembrane region" description="Helical" evidence="7">
    <location>
        <begin position="174"/>
        <end position="194"/>
    </location>
</feature>
<evidence type="ECO:0000313" key="8">
    <source>
        <dbReference type="EMBL" id="TCO11270.1"/>
    </source>
</evidence>
<dbReference type="OrthoDB" id="5393513at2"/>
<evidence type="ECO:0000256" key="4">
    <source>
        <dbReference type="ARBA" id="ARBA00022692"/>
    </source>
</evidence>
<keyword evidence="4 7" id="KW-0812">Transmembrane</keyword>
<organism evidence="8 9">
    <name type="scientific">Camelimonas lactis</name>
    <dbReference type="NCBI Taxonomy" id="659006"/>
    <lineage>
        <taxon>Bacteria</taxon>
        <taxon>Pseudomonadati</taxon>
        <taxon>Pseudomonadota</taxon>
        <taxon>Alphaproteobacteria</taxon>
        <taxon>Hyphomicrobiales</taxon>
        <taxon>Chelatococcaceae</taxon>
        <taxon>Camelimonas</taxon>
    </lineage>
</organism>
<gene>
    <name evidence="8" type="ORF">EV666_113106</name>
</gene>
<dbReference type="RefSeq" id="WP_132009429.1">
    <property type="nucleotide sequence ID" value="NZ_JBHUNN010000002.1"/>
</dbReference>
<evidence type="ECO:0000256" key="1">
    <source>
        <dbReference type="ARBA" id="ARBA00004651"/>
    </source>
</evidence>
<evidence type="ECO:0000256" key="2">
    <source>
        <dbReference type="ARBA" id="ARBA00007977"/>
    </source>
</evidence>
<protein>
    <submittedName>
        <fullName evidence="8">Putative integral membrane protein (TIGR00698 family)</fullName>
    </submittedName>
</protein>
<feature type="transmembrane region" description="Helical" evidence="7">
    <location>
        <begin position="111"/>
        <end position="133"/>
    </location>
</feature>
<dbReference type="GO" id="GO:0005886">
    <property type="term" value="C:plasma membrane"/>
    <property type="evidence" value="ECO:0007669"/>
    <property type="project" value="UniProtKB-SubCell"/>
</dbReference>
<keyword evidence="9" id="KW-1185">Reference proteome</keyword>
<dbReference type="Proteomes" id="UP000294881">
    <property type="component" value="Unassembled WGS sequence"/>
</dbReference>
<keyword evidence="5 7" id="KW-1133">Transmembrane helix</keyword>
<evidence type="ECO:0000256" key="5">
    <source>
        <dbReference type="ARBA" id="ARBA00022989"/>
    </source>
</evidence>
<dbReference type="InterPro" id="IPR018383">
    <property type="entry name" value="UPF0324_pro"/>
</dbReference>
<feature type="transmembrane region" description="Helical" evidence="7">
    <location>
        <begin position="22"/>
        <end position="40"/>
    </location>
</feature>
<dbReference type="EMBL" id="SLWL01000013">
    <property type="protein sequence ID" value="TCO11270.1"/>
    <property type="molecule type" value="Genomic_DNA"/>
</dbReference>